<keyword evidence="4" id="KW-0472">Membrane</keyword>
<dbReference type="OrthoDB" id="9809647at2"/>
<evidence type="ECO:0000256" key="4">
    <source>
        <dbReference type="ARBA" id="ARBA00023136"/>
    </source>
</evidence>
<evidence type="ECO:0000256" key="3">
    <source>
        <dbReference type="ARBA" id="ARBA00022989"/>
    </source>
</evidence>
<gene>
    <name evidence="5" type="ORF">PREVCOP_06690</name>
</gene>
<evidence type="ECO:0000256" key="2">
    <source>
        <dbReference type="ARBA" id="ARBA00022692"/>
    </source>
</evidence>
<keyword evidence="6" id="KW-1185">Reference proteome</keyword>
<dbReference type="GeneID" id="69848403"/>
<dbReference type="Pfam" id="PF01758">
    <property type="entry name" value="SBF"/>
    <property type="match status" value="1"/>
</dbReference>
<proteinExistence type="predicted"/>
<evidence type="ECO:0000313" key="6">
    <source>
        <dbReference type="Proteomes" id="UP000004477"/>
    </source>
</evidence>
<organism evidence="5 6">
    <name type="scientific">Segatella copri DSM 18205</name>
    <dbReference type="NCBI Taxonomy" id="537011"/>
    <lineage>
        <taxon>Bacteria</taxon>
        <taxon>Pseudomonadati</taxon>
        <taxon>Bacteroidota</taxon>
        <taxon>Bacteroidia</taxon>
        <taxon>Bacteroidales</taxon>
        <taxon>Prevotellaceae</taxon>
        <taxon>Segatella</taxon>
    </lineage>
</organism>
<evidence type="ECO:0000313" key="5">
    <source>
        <dbReference type="EMBL" id="EFB33822.1"/>
    </source>
</evidence>
<dbReference type="STRING" id="537011.PREVCOP_06690"/>
<comment type="caution">
    <text evidence="5">The sequence shown here is derived from an EMBL/GenBank/DDBJ whole genome shotgun (WGS) entry which is preliminary data.</text>
</comment>
<dbReference type="EMBL" id="ACBX02000052">
    <property type="protein sequence ID" value="EFB33822.1"/>
    <property type="molecule type" value="Genomic_DNA"/>
</dbReference>
<keyword evidence="3" id="KW-1133">Transmembrane helix</keyword>
<keyword evidence="2" id="KW-0812">Transmembrane</keyword>
<dbReference type="Proteomes" id="UP000004477">
    <property type="component" value="Unassembled WGS sequence"/>
</dbReference>
<protein>
    <submittedName>
        <fullName evidence="5">Sodium bile acid symporter family protein</fullName>
    </submittedName>
</protein>
<reference evidence="5" key="1">
    <citation type="submission" date="2009-11" db="EMBL/GenBank/DDBJ databases">
        <authorList>
            <person name="Weinstock G."/>
            <person name="Sodergren E."/>
            <person name="Clifton S."/>
            <person name="Fulton L."/>
            <person name="Fulton B."/>
            <person name="Courtney L."/>
            <person name="Fronick C."/>
            <person name="Harrison M."/>
            <person name="Strong C."/>
            <person name="Farmer C."/>
            <person name="Delahaunty K."/>
            <person name="Markovic C."/>
            <person name="Hall O."/>
            <person name="Minx P."/>
            <person name="Tomlinson C."/>
            <person name="Mitreva M."/>
            <person name="Nelson J."/>
            <person name="Hou S."/>
            <person name="Wollam A."/>
            <person name="Pepin K.H."/>
            <person name="Johnson M."/>
            <person name="Bhonagiri V."/>
            <person name="Nash W.E."/>
            <person name="Warren W."/>
            <person name="Chinwalla A."/>
            <person name="Mardis E.R."/>
            <person name="Wilson R.K."/>
        </authorList>
    </citation>
    <scope>NUCLEOTIDE SEQUENCE [LARGE SCALE GENOMIC DNA]</scope>
    <source>
        <strain evidence="5">DSM 18205</strain>
    </source>
</reference>
<dbReference type="AlphaFoldDB" id="D1PHH0"/>
<sequence length="317" mass="35564">MRLVRFLKDWTLPVSIGLGIIIYFVFAEIPELEPVCEWFLPLSRPILPSFMFLILFTVFCKVDFKKLRPVKWQMWVAIQQVVFVLLIVGLILVFHIHGEPLVLLEAILACVIGPCAAASSVITAKLGGCMEQMTTYTFISNFVTAILIPVCFPLIEKGEHLTFLSAFLGILYQVCIVLVVPMVLAFVVKHTCHRFHRWLIGIKDLSFYLWGGSLVLVAGTTMRNIMHANTSLLFVGVIAILGLVLSIIQFATGRFIGHYFDSVVESGQALGQKNTPFAIWAASAYLNPLSTVGPGCYVLWQNLINSFELWHYQKKHG</sequence>
<comment type="subcellular location">
    <subcellularLocation>
        <location evidence="1">Membrane</location>
        <topology evidence="1">Multi-pass membrane protein</topology>
    </subcellularLocation>
</comment>
<name>D1PHH0_9BACT</name>
<dbReference type="InterPro" id="IPR038770">
    <property type="entry name" value="Na+/solute_symporter_sf"/>
</dbReference>
<dbReference type="PaxDb" id="537011-PREVCOP_06690"/>
<dbReference type="HOGENOM" id="CLU_077393_0_0_10"/>
<dbReference type="GO" id="GO:0016020">
    <property type="term" value="C:membrane"/>
    <property type="evidence" value="ECO:0007669"/>
    <property type="project" value="UniProtKB-SubCell"/>
</dbReference>
<evidence type="ECO:0000256" key="1">
    <source>
        <dbReference type="ARBA" id="ARBA00004141"/>
    </source>
</evidence>
<dbReference type="Gene3D" id="1.20.1530.20">
    <property type="match status" value="1"/>
</dbReference>
<dbReference type="InterPro" id="IPR002657">
    <property type="entry name" value="BilAc:Na_symport/Acr3"/>
</dbReference>
<accession>D1PHH0</accession>
<dbReference type="RefSeq" id="WP_006849355.1">
    <property type="nucleotide sequence ID" value="NZ_CP085932.1"/>
</dbReference>